<comment type="similarity">
    <text evidence="2">Belongs to the glycosyl hydrolase 16 family.</text>
</comment>
<dbReference type="InterPro" id="IPR050546">
    <property type="entry name" value="Glycosyl_Hydrlase_16"/>
</dbReference>
<dbReference type="Gene3D" id="2.60.120.200">
    <property type="match status" value="1"/>
</dbReference>
<dbReference type="FunFam" id="2.60.120.200:FF:000114">
    <property type="entry name" value="Probable endo-1,3(4)-beta-glucanase NFIA_089530"/>
    <property type="match status" value="1"/>
</dbReference>
<feature type="domain" description="GH16" evidence="8">
    <location>
        <begin position="33"/>
        <end position="285"/>
    </location>
</feature>
<feature type="signal peptide" evidence="7">
    <location>
        <begin position="1"/>
        <end position="19"/>
    </location>
</feature>
<feature type="compositionally biased region" description="Basic residues" evidence="6">
    <location>
        <begin position="479"/>
        <end position="493"/>
    </location>
</feature>
<keyword evidence="5" id="KW-0326">Glycosidase</keyword>
<evidence type="ECO:0000256" key="3">
    <source>
        <dbReference type="ARBA" id="ARBA00012599"/>
    </source>
</evidence>
<sequence>MHTSILALGLTVFLKGASAQNNSYSKYSLKTTYDSSNFFQAFDFFNEKDPTNGFVDYVNADTANSEGLAGHVDGAVYMGVDYQTKNPSNGRKSVRVTSHDSFTHGLFIADIAHMPGSIPGVWPAYWMFGPSWPTSGEIDILEGVNTQTENKITLHTGPGCSITSDGSYQGSTLVNKNCNAGGASEGCGQTTSDNQNYGDGFNDIGGGVYATEWTSDFIAVWFFHRGRIPQDIQNGSPNPSSWGPPTAKFNGGQGCNIDDHFKEHNIIFDTTFCGDWAGSPDVWGKNPETSSLGDCKDYVANNPADFKNAYWLVNSIKVYSQGGSSGGGNSGNGNSGNGNSGNGNSGNGNSGNGNSGNGNSGNGNSGNGNSGNGNSGDGQSGNGDGYTPPQPGQGNGYNVPGGQQGQNGDASSPGGQQGQGQGQDNGYTPGQQQGQGDGYSNGQSYDNGQYHGPGTYKTSHVHSHSSGTTGWDGNGWRVGSKHRRSIISRRYLA</sequence>
<dbReference type="SUPFAM" id="SSF49899">
    <property type="entry name" value="Concanavalin A-like lectins/glucanases"/>
    <property type="match status" value="1"/>
</dbReference>
<evidence type="ECO:0000313" key="9">
    <source>
        <dbReference type="EMBL" id="KAF4447401.1"/>
    </source>
</evidence>
<evidence type="ECO:0000313" key="10">
    <source>
        <dbReference type="Proteomes" id="UP000605986"/>
    </source>
</evidence>
<feature type="region of interest" description="Disordered" evidence="6">
    <location>
        <begin position="323"/>
        <end position="493"/>
    </location>
</feature>
<feature type="compositionally biased region" description="Gly residues" evidence="6">
    <location>
        <begin position="323"/>
        <end position="384"/>
    </location>
</feature>
<evidence type="ECO:0000256" key="4">
    <source>
        <dbReference type="ARBA" id="ARBA00022801"/>
    </source>
</evidence>
<dbReference type="GO" id="GO:0009251">
    <property type="term" value="P:glucan catabolic process"/>
    <property type="evidence" value="ECO:0007669"/>
    <property type="project" value="TreeGrafter"/>
</dbReference>
<evidence type="ECO:0000256" key="1">
    <source>
        <dbReference type="ARBA" id="ARBA00000124"/>
    </source>
</evidence>
<dbReference type="Pfam" id="PF26113">
    <property type="entry name" value="GH16_XgeA"/>
    <property type="match status" value="1"/>
</dbReference>
<dbReference type="InterPro" id="IPR013320">
    <property type="entry name" value="ConA-like_dom_sf"/>
</dbReference>
<dbReference type="OrthoDB" id="192832at2759"/>
<dbReference type="PROSITE" id="PS51762">
    <property type="entry name" value="GH16_2"/>
    <property type="match status" value="1"/>
</dbReference>
<evidence type="ECO:0000256" key="6">
    <source>
        <dbReference type="SAM" id="MobiDB-lite"/>
    </source>
</evidence>
<evidence type="ECO:0000259" key="8">
    <source>
        <dbReference type="PROSITE" id="PS51762"/>
    </source>
</evidence>
<feature type="chain" id="PRO_5033994410" description="endo-1,3(4)-beta-glucanase" evidence="7">
    <location>
        <begin position="20"/>
        <end position="493"/>
    </location>
</feature>
<name>A0A8H4KCL2_9HYPO</name>
<dbReference type="EC" id="3.2.1.6" evidence="3"/>
<protein>
    <recommendedName>
        <fullName evidence="3">endo-1,3(4)-beta-glucanase</fullName>
        <ecNumber evidence="3">3.2.1.6</ecNumber>
    </recommendedName>
</protein>
<evidence type="ECO:0000256" key="2">
    <source>
        <dbReference type="ARBA" id="ARBA00006865"/>
    </source>
</evidence>
<keyword evidence="10" id="KW-1185">Reference proteome</keyword>
<organism evidence="9 10">
    <name type="scientific">Fusarium austroafricanum</name>
    <dbReference type="NCBI Taxonomy" id="2364996"/>
    <lineage>
        <taxon>Eukaryota</taxon>
        <taxon>Fungi</taxon>
        <taxon>Dikarya</taxon>
        <taxon>Ascomycota</taxon>
        <taxon>Pezizomycotina</taxon>
        <taxon>Sordariomycetes</taxon>
        <taxon>Hypocreomycetidae</taxon>
        <taxon>Hypocreales</taxon>
        <taxon>Nectriaceae</taxon>
        <taxon>Fusarium</taxon>
        <taxon>Fusarium concolor species complex</taxon>
    </lineage>
</organism>
<evidence type="ECO:0000256" key="5">
    <source>
        <dbReference type="ARBA" id="ARBA00023295"/>
    </source>
</evidence>
<dbReference type="InterPro" id="IPR000757">
    <property type="entry name" value="Beta-glucanase-like"/>
</dbReference>
<keyword evidence="7" id="KW-0732">Signal</keyword>
<dbReference type="Proteomes" id="UP000605986">
    <property type="component" value="Unassembled WGS sequence"/>
</dbReference>
<gene>
    <name evidence="9" type="ORF">F53441_9079</name>
</gene>
<comment type="caution">
    <text evidence="9">The sequence shown here is derived from an EMBL/GenBank/DDBJ whole genome shotgun (WGS) entry which is preliminary data.</text>
</comment>
<keyword evidence="4" id="KW-0378">Hydrolase</keyword>
<dbReference type="CDD" id="cd02181">
    <property type="entry name" value="GH16_fungal_Lam16A_glucanase"/>
    <property type="match status" value="1"/>
</dbReference>
<dbReference type="AlphaFoldDB" id="A0A8H4KCL2"/>
<reference evidence="9" key="1">
    <citation type="submission" date="2020-01" db="EMBL/GenBank/DDBJ databases">
        <title>Identification and distribution of gene clusters putatively required for synthesis of sphingolipid metabolism inhibitors in phylogenetically diverse species of the filamentous fungus Fusarium.</title>
        <authorList>
            <person name="Kim H.-S."/>
            <person name="Busman M."/>
            <person name="Brown D.W."/>
            <person name="Divon H."/>
            <person name="Uhlig S."/>
            <person name="Proctor R.H."/>
        </authorList>
    </citation>
    <scope>NUCLEOTIDE SEQUENCE</scope>
    <source>
        <strain evidence="9">NRRL 53441</strain>
    </source>
</reference>
<evidence type="ECO:0000256" key="7">
    <source>
        <dbReference type="SAM" id="SignalP"/>
    </source>
</evidence>
<proteinExistence type="inferred from homology"/>
<dbReference type="PANTHER" id="PTHR10963:SF24">
    <property type="entry name" value="GLYCOSIDASE C21B10.07-RELATED"/>
    <property type="match status" value="1"/>
</dbReference>
<dbReference type="GO" id="GO:0052861">
    <property type="term" value="F:endo-1,3(4)-beta-glucanase activity"/>
    <property type="evidence" value="ECO:0007669"/>
    <property type="project" value="UniProtKB-EC"/>
</dbReference>
<accession>A0A8H4KCL2</accession>
<dbReference type="EMBL" id="JAADJG010000399">
    <property type="protein sequence ID" value="KAF4447401.1"/>
    <property type="molecule type" value="Genomic_DNA"/>
</dbReference>
<dbReference type="PANTHER" id="PTHR10963">
    <property type="entry name" value="GLYCOSYL HYDROLASE-RELATED"/>
    <property type="match status" value="1"/>
</dbReference>
<comment type="catalytic activity">
    <reaction evidence="1">
        <text>Endohydrolysis of (1-&gt;3)- or (1-&gt;4)-linkages in beta-D-glucans when the glucose residue whose reducing group is involved in the linkage to be hydrolyzed is itself substituted at C-3.</text>
        <dbReference type="EC" id="3.2.1.6"/>
    </reaction>
</comment>